<dbReference type="InterPro" id="IPR035906">
    <property type="entry name" value="MetI-like_sf"/>
</dbReference>
<gene>
    <name evidence="12" type="primary">ugpE</name>
    <name evidence="14" type="ORF">KL86PLE_40188</name>
</gene>
<feature type="transmembrane region" description="Helical" evidence="11">
    <location>
        <begin position="105"/>
        <end position="126"/>
    </location>
</feature>
<comment type="subunit">
    <text evidence="3 12">The complex is composed of two ATP-binding proteins (UgpC), two transmembrane proteins (UgpA and UgpE) and a solute-binding protein (UgpB).</text>
</comment>
<dbReference type="PROSITE" id="PS50928">
    <property type="entry name" value="ABC_TM1"/>
    <property type="match status" value="1"/>
</dbReference>
<dbReference type="GO" id="GO:0005886">
    <property type="term" value="C:plasma membrane"/>
    <property type="evidence" value="ECO:0007669"/>
    <property type="project" value="UniProtKB-SubCell"/>
</dbReference>
<evidence type="ECO:0000256" key="12">
    <source>
        <dbReference type="RuleBase" id="RU363056"/>
    </source>
</evidence>
<organism evidence="14">
    <name type="scientific">uncultured Pleomorphomonas sp</name>
    <dbReference type="NCBI Taxonomy" id="442121"/>
    <lineage>
        <taxon>Bacteria</taxon>
        <taxon>Pseudomonadati</taxon>
        <taxon>Pseudomonadota</taxon>
        <taxon>Alphaproteobacteria</taxon>
        <taxon>Hyphomicrobiales</taxon>
        <taxon>Pleomorphomonadaceae</taxon>
        <taxon>Pleomorphomonas</taxon>
        <taxon>environmental samples</taxon>
    </lineage>
</organism>
<sequence length="276" mass="29944">MRRRKTRHTLILHGVLIASALLTVFPLGLIALMAFKTNPEIFANPLALPGAWRWQQIGKAWTDGHFGPYYLNSLQVAVPTVLMVVIASTLAAYGLVFGRLPGARYALAAILLGLIVPLQAIIVSLFHDLGDMGLLNSLWGLSLAQAAVGLPFGIFMMRSFFLGIPKDLIEAARLDGAGDVTVLRRVVLPLATAPALTLATLQFMYSWNDFLLPLIILHDPSLRTVTLGLFYLQGGTYTLNYTMISAGVLITAVPIMVVFFLLQRQFIAGVTAGAVK</sequence>
<dbReference type="AlphaFoldDB" id="A0A212LFP0"/>
<evidence type="ECO:0000256" key="1">
    <source>
        <dbReference type="ARBA" id="ARBA00004651"/>
    </source>
</evidence>
<protein>
    <recommendedName>
        <fullName evidence="4 12">sn-glycerol-3-phosphate transport system permease protein UgpE</fullName>
    </recommendedName>
</protein>
<dbReference type="PANTHER" id="PTHR43744">
    <property type="entry name" value="ABC TRANSPORTER PERMEASE PROTEIN MG189-RELATED-RELATED"/>
    <property type="match status" value="1"/>
</dbReference>
<feature type="transmembrane region" description="Helical" evidence="11">
    <location>
        <begin position="76"/>
        <end position="98"/>
    </location>
</feature>
<dbReference type="InterPro" id="IPR000515">
    <property type="entry name" value="MetI-like"/>
</dbReference>
<dbReference type="CDD" id="cd06261">
    <property type="entry name" value="TM_PBP2"/>
    <property type="match status" value="1"/>
</dbReference>
<evidence type="ECO:0000256" key="9">
    <source>
        <dbReference type="ARBA" id="ARBA00023136"/>
    </source>
</evidence>
<accession>A0A212LFP0</accession>
<keyword evidence="12" id="KW-0997">Cell inner membrane</keyword>
<evidence type="ECO:0000256" key="3">
    <source>
        <dbReference type="ARBA" id="ARBA00011557"/>
    </source>
</evidence>
<comment type="function">
    <text evidence="10 12">Part of the ABC transporter complex UgpBAEC involved in sn-glycerol-3-phosphate (G3P) import. Probably responsible for the translocation of the substrate across the membrane.</text>
</comment>
<feature type="transmembrane region" description="Helical" evidence="11">
    <location>
        <begin position="241"/>
        <end position="262"/>
    </location>
</feature>
<keyword evidence="7 11" id="KW-0812">Transmembrane</keyword>
<dbReference type="RefSeq" id="WP_100079387.1">
    <property type="nucleotide sequence ID" value="NZ_LT608334.1"/>
</dbReference>
<proteinExistence type="inferred from homology"/>
<dbReference type="Pfam" id="PF00528">
    <property type="entry name" value="BPD_transp_1"/>
    <property type="match status" value="1"/>
</dbReference>
<evidence type="ECO:0000256" key="10">
    <source>
        <dbReference type="ARBA" id="ARBA00037054"/>
    </source>
</evidence>
<dbReference type="GO" id="GO:0055085">
    <property type="term" value="P:transmembrane transport"/>
    <property type="evidence" value="ECO:0007669"/>
    <property type="project" value="InterPro"/>
</dbReference>
<comment type="subcellular location">
    <subcellularLocation>
        <location evidence="12">Cell inner membrane</location>
        <topology evidence="12">Multi-pass membrane protein</topology>
    </subcellularLocation>
    <subcellularLocation>
        <location evidence="1 11">Cell membrane</location>
        <topology evidence="1 11">Multi-pass membrane protein</topology>
    </subcellularLocation>
</comment>
<evidence type="ECO:0000259" key="13">
    <source>
        <dbReference type="PROSITE" id="PS50928"/>
    </source>
</evidence>
<evidence type="ECO:0000256" key="8">
    <source>
        <dbReference type="ARBA" id="ARBA00022989"/>
    </source>
</evidence>
<dbReference type="Gene3D" id="1.10.3720.10">
    <property type="entry name" value="MetI-like"/>
    <property type="match status" value="1"/>
</dbReference>
<feature type="transmembrane region" description="Helical" evidence="11">
    <location>
        <begin position="12"/>
        <end position="35"/>
    </location>
</feature>
<evidence type="ECO:0000313" key="14">
    <source>
        <dbReference type="EMBL" id="SCM76383.1"/>
    </source>
</evidence>
<reference evidence="14" key="1">
    <citation type="submission" date="2016-08" db="EMBL/GenBank/DDBJ databases">
        <authorList>
            <person name="Seilhamer J.J."/>
        </authorList>
    </citation>
    <scope>NUCLEOTIDE SEQUENCE</scope>
    <source>
        <strain evidence="14">86</strain>
    </source>
</reference>
<dbReference type="EMBL" id="FMJD01000008">
    <property type="protein sequence ID" value="SCM76383.1"/>
    <property type="molecule type" value="Genomic_DNA"/>
</dbReference>
<dbReference type="PANTHER" id="PTHR43744:SF8">
    <property type="entry name" value="SN-GLYCEROL-3-PHOSPHATE TRANSPORT SYSTEM PERMEASE PROTEIN UGPE"/>
    <property type="match status" value="1"/>
</dbReference>
<keyword evidence="6 12" id="KW-1003">Cell membrane</keyword>
<evidence type="ECO:0000256" key="5">
    <source>
        <dbReference type="ARBA" id="ARBA00022448"/>
    </source>
</evidence>
<keyword evidence="5 11" id="KW-0813">Transport</keyword>
<keyword evidence="8 11" id="KW-1133">Transmembrane helix</keyword>
<keyword evidence="9 11" id="KW-0472">Membrane</keyword>
<feature type="domain" description="ABC transmembrane type-1" evidence="13">
    <location>
        <begin position="70"/>
        <end position="262"/>
    </location>
</feature>
<feature type="transmembrane region" description="Helical" evidence="11">
    <location>
        <begin position="182"/>
        <end position="205"/>
    </location>
</feature>
<dbReference type="SUPFAM" id="SSF161098">
    <property type="entry name" value="MetI-like"/>
    <property type="match status" value="1"/>
</dbReference>
<evidence type="ECO:0000256" key="4">
    <source>
        <dbReference type="ARBA" id="ARBA00020515"/>
    </source>
</evidence>
<evidence type="ECO:0000256" key="6">
    <source>
        <dbReference type="ARBA" id="ARBA00022475"/>
    </source>
</evidence>
<comment type="similarity">
    <text evidence="2 11">Belongs to the binding-protein-dependent transport system permease family.</text>
</comment>
<feature type="transmembrane region" description="Helical" evidence="11">
    <location>
        <begin position="138"/>
        <end position="161"/>
    </location>
</feature>
<evidence type="ECO:0000256" key="11">
    <source>
        <dbReference type="RuleBase" id="RU363032"/>
    </source>
</evidence>
<evidence type="ECO:0000256" key="7">
    <source>
        <dbReference type="ARBA" id="ARBA00022692"/>
    </source>
</evidence>
<name>A0A212LFP0_9HYPH</name>
<evidence type="ECO:0000256" key="2">
    <source>
        <dbReference type="ARBA" id="ARBA00009306"/>
    </source>
</evidence>